<dbReference type="GO" id="GO:0008076">
    <property type="term" value="C:voltage-gated potassium channel complex"/>
    <property type="evidence" value="ECO:0007669"/>
    <property type="project" value="InterPro"/>
</dbReference>
<evidence type="ECO:0000256" key="8">
    <source>
        <dbReference type="ARBA" id="ARBA00022989"/>
    </source>
</evidence>
<evidence type="ECO:0000256" key="2">
    <source>
        <dbReference type="ARBA" id="ARBA00022448"/>
    </source>
</evidence>
<comment type="subcellular location">
    <subcellularLocation>
        <location evidence="1">Membrane</location>
        <topology evidence="1">Multi-pass membrane protein</topology>
    </subcellularLocation>
</comment>
<comment type="caution">
    <text evidence="14">The sequence shown here is derived from an EMBL/GenBank/DDBJ whole genome shotgun (WGS) entry which is preliminary data.</text>
</comment>
<dbReference type="InterPro" id="IPR027359">
    <property type="entry name" value="Volt_channel_dom_sf"/>
</dbReference>
<name>A0A2T1E344_9CYAN</name>
<evidence type="ECO:0000313" key="15">
    <source>
        <dbReference type="Proteomes" id="UP000239576"/>
    </source>
</evidence>
<feature type="domain" description="Ion transport" evidence="13">
    <location>
        <begin position="24"/>
        <end position="211"/>
    </location>
</feature>
<evidence type="ECO:0000313" key="14">
    <source>
        <dbReference type="EMBL" id="PSB27140.1"/>
    </source>
</evidence>
<dbReference type="PANTHER" id="PTHR11537">
    <property type="entry name" value="VOLTAGE-GATED POTASSIUM CHANNEL"/>
    <property type="match status" value="1"/>
</dbReference>
<dbReference type="PANTHER" id="PTHR11537:SF254">
    <property type="entry name" value="POTASSIUM VOLTAGE-GATED CHANNEL PROTEIN SHAB"/>
    <property type="match status" value="1"/>
</dbReference>
<accession>A0A2T1E344</accession>
<evidence type="ECO:0000256" key="9">
    <source>
        <dbReference type="ARBA" id="ARBA00023065"/>
    </source>
</evidence>
<keyword evidence="9" id="KW-0406">Ion transport</keyword>
<keyword evidence="11" id="KW-0407">Ion channel</keyword>
<dbReference type="GO" id="GO:0001508">
    <property type="term" value="P:action potential"/>
    <property type="evidence" value="ECO:0007669"/>
    <property type="project" value="TreeGrafter"/>
</dbReference>
<feature type="transmembrane region" description="Helical" evidence="12">
    <location>
        <begin position="199"/>
        <end position="216"/>
    </location>
</feature>
<dbReference type="Proteomes" id="UP000239576">
    <property type="component" value="Unassembled WGS sequence"/>
</dbReference>
<sequence length="268" mass="30009">MTLQKTISFYLEDIETPIGKAVNLGLTGLVLLSSAIFVAQTYPLSDGIRPPLEAIDKGILIIFAIEYLLRLWCAENKVRFVFNLFSLIDLLAILPFLIGILNLSFMRVFRWFRILRLIRFIEGKTIFGYVTTQDSAIFTRILLTLFIIVFVYSGLIYQVEHPTNPQAFGTFLDAVYFSVATMTTVGFGDVTPRSEAGRLLTVLMILTGIALIPWQLGDLVKQLVKTANQVQTSCTTCQMALHDADAQFCKHCGTKLEAIALPVDTLER</sequence>
<feature type="transmembrane region" description="Helical" evidence="12">
    <location>
        <begin position="80"/>
        <end position="105"/>
    </location>
</feature>
<evidence type="ECO:0000259" key="13">
    <source>
        <dbReference type="Pfam" id="PF00520"/>
    </source>
</evidence>
<organism evidence="14 15">
    <name type="scientific">Stenomitos frigidus ULC18</name>
    <dbReference type="NCBI Taxonomy" id="2107698"/>
    <lineage>
        <taxon>Bacteria</taxon>
        <taxon>Bacillati</taxon>
        <taxon>Cyanobacteriota</taxon>
        <taxon>Cyanophyceae</taxon>
        <taxon>Leptolyngbyales</taxon>
        <taxon>Leptolyngbyaceae</taxon>
        <taxon>Stenomitos</taxon>
    </lineage>
</organism>
<evidence type="ECO:0000256" key="4">
    <source>
        <dbReference type="ARBA" id="ARBA00022692"/>
    </source>
</evidence>
<dbReference type="AlphaFoldDB" id="A0A2T1E344"/>
<feature type="transmembrane region" description="Helical" evidence="12">
    <location>
        <begin position="167"/>
        <end position="187"/>
    </location>
</feature>
<dbReference type="OrthoDB" id="9810759at2"/>
<evidence type="ECO:0000256" key="12">
    <source>
        <dbReference type="SAM" id="Phobius"/>
    </source>
</evidence>
<dbReference type="PRINTS" id="PR00169">
    <property type="entry name" value="KCHANNEL"/>
</dbReference>
<dbReference type="RefSeq" id="WP_106257441.1">
    <property type="nucleotide sequence ID" value="NZ_CAWNSW010000129.1"/>
</dbReference>
<keyword evidence="10 12" id="KW-0472">Membrane</keyword>
<keyword evidence="7" id="KW-0630">Potassium</keyword>
<protein>
    <submittedName>
        <fullName evidence="14">Ion transporter</fullName>
    </submittedName>
</protein>
<evidence type="ECO:0000256" key="5">
    <source>
        <dbReference type="ARBA" id="ARBA00022826"/>
    </source>
</evidence>
<evidence type="ECO:0000256" key="11">
    <source>
        <dbReference type="ARBA" id="ARBA00023303"/>
    </source>
</evidence>
<dbReference type="GO" id="GO:0005249">
    <property type="term" value="F:voltage-gated potassium channel activity"/>
    <property type="evidence" value="ECO:0007669"/>
    <property type="project" value="InterPro"/>
</dbReference>
<dbReference type="SUPFAM" id="SSF144206">
    <property type="entry name" value="NOB1 zinc finger-like"/>
    <property type="match status" value="1"/>
</dbReference>
<evidence type="ECO:0000256" key="1">
    <source>
        <dbReference type="ARBA" id="ARBA00004141"/>
    </source>
</evidence>
<keyword evidence="3" id="KW-0633">Potassium transport</keyword>
<dbReference type="Gene3D" id="1.20.120.350">
    <property type="entry name" value="Voltage-gated potassium channels. Chain C"/>
    <property type="match status" value="1"/>
</dbReference>
<dbReference type="SUPFAM" id="SSF81324">
    <property type="entry name" value="Voltage-gated potassium channels"/>
    <property type="match status" value="1"/>
</dbReference>
<dbReference type="InterPro" id="IPR028325">
    <property type="entry name" value="VG_K_chnl"/>
</dbReference>
<keyword evidence="2" id="KW-0813">Transport</keyword>
<proteinExistence type="predicted"/>
<reference evidence="14 15" key="2">
    <citation type="submission" date="2018-03" db="EMBL/GenBank/DDBJ databases">
        <title>The ancient ancestry and fast evolution of plastids.</title>
        <authorList>
            <person name="Moore K.R."/>
            <person name="Magnabosco C."/>
            <person name="Momper L."/>
            <person name="Gold D.A."/>
            <person name="Bosak T."/>
            <person name="Fournier G.P."/>
        </authorList>
    </citation>
    <scope>NUCLEOTIDE SEQUENCE [LARGE SCALE GENOMIC DNA]</scope>
    <source>
        <strain evidence="14 15">ULC18</strain>
    </source>
</reference>
<keyword evidence="15" id="KW-1185">Reference proteome</keyword>
<dbReference type="EMBL" id="PVWK01000097">
    <property type="protein sequence ID" value="PSB27140.1"/>
    <property type="molecule type" value="Genomic_DNA"/>
</dbReference>
<gene>
    <name evidence="14" type="ORF">C7B82_16790</name>
</gene>
<feature type="transmembrane region" description="Helical" evidence="12">
    <location>
        <begin position="21"/>
        <end position="42"/>
    </location>
</feature>
<evidence type="ECO:0000256" key="10">
    <source>
        <dbReference type="ARBA" id="ARBA00023136"/>
    </source>
</evidence>
<dbReference type="Gene3D" id="1.10.287.70">
    <property type="match status" value="1"/>
</dbReference>
<evidence type="ECO:0000256" key="7">
    <source>
        <dbReference type="ARBA" id="ARBA00022958"/>
    </source>
</evidence>
<keyword evidence="8 12" id="KW-1133">Transmembrane helix</keyword>
<reference evidence="15" key="1">
    <citation type="submission" date="2018-02" db="EMBL/GenBank/DDBJ databases">
        <authorList>
            <person name="Moore K."/>
            <person name="Momper L."/>
        </authorList>
    </citation>
    <scope>NUCLEOTIDE SEQUENCE [LARGE SCALE GENOMIC DNA]</scope>
    <source>
        <strain evidence="15">ULC18</strain>
    </source>
</reference>
<evidence type="ECO:0000256" key="3">
    <source>
        <dbReference type="ARBA" id="ARBA00022538"/>
    </source>
</evidence>
<keyword evidence="5" id="KW-0631">Potassium channel</keyword>
<dbReference type="InterPro" id="IPR005821">
    <property type="entry name" value="Ion_trans_dom"/>
</dbReference>
<evidence type="ECO:0000256" key="6">
    <source>
        <dbReference type="ARBA" id="ARBA00022882"/>
    </source>
</evidence>
<feature type="transmembrane region" description="Helical" evidence="12">
    <location>
        <begin position="137"/>
        <end position="155"/>
    </location>
</feature>
<dbReference type="Pfam" id="PF00520">
    <property type="entry name" value="Ion_trans"/>
    <property type="match status" value="1"/>
</dbReference>
<keyword evidence="4 12" id="KW-0812">Transmembrane</keyword>
<dbReference type="InterPro" id="IPR036283">
    <property type="entry name" value="NOB1_Zf-like_sf"/>
</dbReference>
<keyword evidence="6" id="KW-0851">Voltage-gated channel</keyword>